<comment type="caution">
    <text evidence="9">The sequence shown here is derived from an EMBL/GenBank/DDBJ whole genome shotgun (WGS) entry which is preliminary data.</text>
</comment>
<name>A0A5T5VX77_SALER</name>
<dbReference type="EC" id="2.1.1.72" evidence="2 8"/>
<proteinExistence type="inferred from homology"/>
<evidence type="ECO:0000313" key="9">
    <source>
        <dbReference type="EMBL" id="EBM3286225.1"/>
    </source>
</evidence>
<sequence>MKKPSLIRSPLKWAGGKREVVPELRKHLPKAKCLIEPFVGGGSVFMNTDYDRYALCDSNAALINFYQHLTYNTAALIDLAWKFFKDGGNLEAYKRNRQAFNTISTAYNRSRYTLLVWAALFLYLNRHGFNGVYRTNLKGEFNVPFGKYDQPYFPYVEMRLFAEKARDTGTRFVCADFRTTIRALTGICPDISFHADKLSDAVIYCDPPYLPLSDKDSFTHYNGKSFTENDHRALVAHLIQAERLYGVKSVISNSDTEATRAIYSPFRLHKLDVKRSVSASAEGRQKVPEVIGVLDGRERYVSAPRQEGKAFAAAMLQPTTTSPVSTEVF</sequence>
<dbReference type="InterPro" id="IPR023095">
    <property type="entry name" value="Ade_MeTrfase_dom_2"/>
</dbReference>
<dbReference type="GO" id="GO:1904047">
    <property type="term" value="F:S-adenosyl-L-methionine binding"/>
    <property type="evidence" value="ECO:0007669"/>
    <property type="project" value="TreeGrafter"/>
</dbReference>
<dbReference type="Pfam" id="PF02086">
    <property type="entry name" value="MethyltransfD12"/>
    <property type="match status" value="1"/>
</dbReference>
<reference evidence="9" key="1">
    <citation type="submission" date="2018-07" db="EMBL/GenBank/DDBJ databases">
        <authorList>
            <consortium name="PulseNet: The National Subtyping Network for Foodborne Disease Surveillance"/>
            <person name="Tarr C.L."/>
            <person name="Trees E."/>
            <person name="Katz L.S."/>
            <person name="Carleton-Romer H.A."/>
            <person name="Stroika S."/>
            <person name="Kucerova Z."/>
            <person name="Roache K.F."/>
            <person name="Sabol A.L."/>
            <person name="Besser J."/>
            <person name="Gerner-Smidt P."/>
        </authorList>
    </citation>
    <scope>NUCLEOTIDE SEQUENCE</scope>
    <source>
        <strain evidence="9">PNUSAS047368</strain>
    </source>
</reference>
<dbReference type="InterPro" id="IPR002052">
    <property type="entry name" value="DNA_methylase_N6_adenine_CS"/>
</dbReference>
<dbReference type="GO" id="GO:0043565">
    <property type="term" value="F:sequence-specific DNA binding"/>
    <property type="evidence" value="ECO:0007669"/>
    <property type="project" value="TreeGrafter"/>
</dbReference>
<feature type="binding site" evidence="7">
    <location>
        <position position="206"/>
    </location>
    <ligand>
        <name>S-adenosyl-L-methionine</name>
        <dbReference type="ChEBI" id="CHEBI:59789"/>
    </ligand>
</feature>
<gene>
    <name evidence="9" type="ORF">DXI57_24080</name>
</gene>
<dbReference type="GO" id="GO:0006298">
    <property type="term" value="P:mismatch repair"/>
    <property type="evidence" value="ECO:0007669"/>
    <property type="project" value="TreeGrafter"/>
</dbReference>
<dbReference type="PIRSF" id="PIRSF000398">
    <property type="entry name" value="M_m6A_EcoRV"/>
    <property type="match status" value="1"/>
</dbReference>
<dbReference type="InterPro" id="IPR029063">
    <property type="entry name" value="SAM-dependent_MTases_sf"/>
</dbReference>
<keyword evidence="3 8" id="KW-0489">Methyltransferase</keyword>
<dbReference type="InterPro" id="IPR012263">
    <property type="entry name" value="M_m6A_EcoRV"/>
</dbReference>
<evidence type="ECO:0000256" key="8">
    <source>
        <dbReference type="RuleBase" id="RU361257"/>
    </source>
</evidence>
<dbReference type="EMBL" id="AAGCDT010000018">
    <property type="protein sequence ID" value="EBM3286225.1"/>
    <property type="molecule type" value="Genomic_DNA"/>
</dbReference>
<dbReference type="PRINTS" id="PR00505">
    <property type="entry name" value="D12N6MTFRASE"/>
</dbReference>
<dbReference type="GO" id="GO:0032259">
    <property type="term" value="P:methylation"/>
    <property type="evidence" value="ECO:0007669"/>
    <property type="project" value="UniProtKB-KW"/>
</dbReference>
<feature type="binding site" evidence="7">
    <location>
        <position position="13"/>
    </location>
    <ligand>
        <name>S-adenosyl-L-methionine</name>
        <dbReference type="ChEBI" id="CHEBI:59789"/>
    </ligand>
</feature>
<dbReference type="AlphaFoldDB" id="A0A5T5VX77"/>
<dbReference type="PANTHER" id="PTHR30481:SF3">
    <property type="entry name" value="DNA ADENINE METHYLASE"/>
    <property type="match status" value="1"/>
</dbReference>
<evidence type="ECO:0000256" key="7">
    <source>
        <dbReference type="PIRSR" id="PIRSR000398-1"/>
    </source>
</evidence>
<dbReference type="InterPro" id="IPR012327">
    <property type="entry name" value="MeTrfase_D12"/>
</dbReference>
<dbReference type="GO" id="GO:0009307">
    <property type="term" value="P:DNA restriction-modification system"/>
    <property type="evidence" value="ECO:0007669"/>
    <property type="project" value="InterPro"/>
</dbReference>
<evidence type="ECO:0000256" key="6">
    <source>
        <dbReference type="ARBA" id="ARBA00047942"/>
    </source>
</evidence>
<evidence type="ECO:0000256" key="5">
    <source>
        <dbReference type="ARBA" id="ARBA00022691"/>
    </source>
</evidence>
<dbReference type="Gene3D" id="3.40.50.150">
    <property type="entry name" value="Vaccinia Virus protein VP39"/>
    <property type="match status" value="1"/>
</dbReference>
<keyword evidence="4 8" id="KW-0808">Transferase</keyword>
<dbReference type="PROSITE" id="PS00092">
    <property type="entry name" value="N6_MTASE"/>
    <property type="match status" value="1"/>
</dbReference>
<evidence type="ECO:0000256" key="3">
    <source>
        <dbReference type="ARBA" id="ARBA00022603"/>
    </source>
</evidence>
<accession>A0A5T5VX77</accession>
<dbReference type="GO" id="GO:0009007">
    <property type="term" value="F:site-specific DNA-methyltransferase (adenine-specific) activity"/>
    <property type="evidence" value="ECO:0007669"/>
    <property type="project" value="UniProtKB-UniRule"/>
</dbReference>
<evidence type="ECO:0000256" key="1">
    <source>
        <dbReference type="ARBA" id="ARBA00006594"/>
    </source>
</evidence>
<evidence type="ECO:0000256" key="4">
    <source>
        <dbReference type="ARBA" id="ARBA00022679"/>
    </source>
</evidence>
<evidence type="ECO:0000256" key="2">
    <source>
        <dbReference type="ARBA" id="ARBA00011900"/>
    </source>
</evidence>
<protein>
    <recommendedName>
        <fullName evidence="2 8">Site-specific DNA-methyltransferase (adenine-specific)</fullName>
        <ecNumber evidence="2 8">2.1.1.72</ecNumber>
    </recommendedName>
</protein>
<feature type="binding site" evidence="7">
    <location>
        <position position="57"/>
    </location>
    <ligand>
        <name>S-adenosyl-L-methionine</name>
        <dbReference type="ChEBI" id="CHEBI:59789"/>
    </ligand>
</feature>
<keyword evidence="5 8" id="KW-0949">S-adenosyl-L-methionine</keyword>
<comment type="catalytic activity">
    <reaction evidence="6 8">
        <text>a 2'-deoxyadenosine in DNA + S-adenosyl-L-methionine = an N(6)-methyl-2'-deoxyadenosine in DNA + S-adenosyl-L-homocysteine + H(+)</text>
        <dbReference type="Rhea" id="RHEA:15197"/>
        <dbReference type="Rhea" id="RHEA-COMP:12418"/>
        <dbReference type="Rhea" id="RHEA-COMP:12419"/>
        <dbReference type="ChEBI" id="CHEBI:15378"/>
        <dbReference type="ChEBI" id="CHEBI:57856"/>
        <dbReference type="ChEBI" id="CHEBI:59789"/>
        <dbReference type="ChEBI" id="CHEBI:90615"/>
        <dbReference type="ChEBI" id="CHEBI:90616"/>
        <dbReference type="EC" id="2.1.1.72"/>
    </reaction>
</comment>
<comment type="similarity">
    <text evidence="1 8">Belongs to the N(4)/N(6)-methyltransferase family.</text>
</comment>
<dbReference type="Gene3D" id="1.10.1020.10">
    <property type="entry name" value="Adenine-specific Methyltransferase, Domain 2"/>
    <property type="match status" value="1"/>
</dbReference>
<organism evidence="9">
    <name type="scientific">Salmonella enterica</name>
    <name type="common">Salmonella choleraesuis</name>
    <dbReference type="NCBI Taxonomy" id="28901"/>
    <lineage>
        <taxon>Bacteria</taxon>
        <taxon>Pseudomonadati</taxon>
        <taxon>Pseudomonadota</taxon>
        <taxon>Gammaproteobacteria</taxon>
        <taxon>Enterobacterales</taxon>
        <taxon>Enterobacteriaceae</taxon>
        <taxon>Salmonella</taxon>
    </lineage>
</organism>
<dbReference type="PANTHER" id="PTHR30481">
    <property type="entry name" value="DNA ADENINE METHYLASE"/>
    <property type="match status" value="1"/>
</dbReference>
<dbReference type="SUPFAM" id="SSF53335">
    <property type="entry name" value="S-adenosyl-L-methionine-dependent methyltransferases"/>
    <property type="match status" value="1"/>
</dbReference>
<feature type="binding site" evidence="7">
    <location>
        <position position="17"/>
    </location>
    <ligand>
        <name>S-adenosyl-L-methionine</name>
        <dbReference type="ChEBI" id="CHEBI:59789"/>
    </ligand>
</feature>
<dbReference type="NCBIfam" id="TIGR00571">
    <property type="entry name" value="dam"/>
    <property type="match status" value="1"/>
</dbReference>